<keyword evidence="6" id="KW-1015">Disulfide bond</keyword>
<evidence type="ECO:0000313" key="13">
    <source>
        <dbReference type="Proteomes" id="UP000646548"/>
    </source>
</evidence>
<comment type="subcellular location">
    <subcellularLocation>
        <location evidence="1">Membrane</location>
        <topology evidence="1">Single-pass membrane protein</topology>
    </subcellularLocation>
</comment>
<reference evidence="12" key="1">
    <citation type="journal article" name="BMC Genomics">
        <title>Long-read sequencing and de novo genome assembly of marine medaka (Oryzias melastigma).</title>
        <authorList>
            <person name="Liang P."/>
            <person name="Saqib H.S.A."/>
            <person name="Ni X."/>
            <person name="Shen Y."/>
        </authorList>
    </citation>
    <scope>NUCLEOTIDE SEQUENCE</scope>
    <source>
        <strain evidence="12">Bigg-433</strain>
    </source>
</reference>
<dbReference type="SUPFAM" id="SSF48726">
    <property type="entry name" value="Immunoglobulin"/>
    <property type="match status" value="2"/>
</dbReference>
<proteinExistence type="predicted"/>
<dbReference type="Pfam" id="PF08205">
    <property type="entry name" value="C2-set_2"/>
    <property type="match status" value="1"/>
</dbReference>
<evidence type="ECO:0000256" key="6">
    <source>
        <dbReference type="ARBA" id="ARBA00023157"/>
    </source>
</evidence>
<name>A0A834FN11_ORYME</name>
<evidence type="ECO:0000256" key="2">
    <source>
        <dbReference type="ARBA" id="ARBA00022692"/>
    </source>
</evidence>
<evidence type="ECO:0000256" key="8">
    <source>
        <dbReference type="ARBA" id="ARBA00023319"/>
    </source>
</evidence>
<dbReference type="InterPro" id="IPR013783">
    <property type="entry name" value="Ig-like_fold"/>
</dbReference>
<dbReference type="InterPro" id="IPR013106">
    <property type="entry name" value="Ig_V-set"/>
</dbReference>
<evidence type="ECO:0000259" key="11">
    <source>
        <dbReference type="PROSITE" id="PS50835"/>
    </source>
</evidence>
<dbReference type="Pfam" id="PF07686">
    <property type="entry name" value="V-set"/>
    <property type="match status" value="1"/>
</dbReference>
<feature type="transmembrane region" description="Helical" evidence="9">
    <location>
        <begin position="243"/>
        <end position="265"/>
    </location>
</feature>
<feature type="domain" description="Ig-like" evidence="11">
    <location>
        <begin position="15"/>
        <end position="126"/>
    </location>
</feature>
<keyword evidence="2 9" id="KW-0812">Transmembrane</keyword>
<dbReference type="OrthoDB" id="9422141at2759"/>
<dbReference type="PANTHER" id="PTHR46841:SF7">
    <property type="entry name" value="IG-LIKE DOMAIN-CONTAINING PROTEIN"/>
    <property type="match status" value="1"/>
</dbReference>
<dbReference type="InterPro" id="IPR007110">
    <property type="entry name" value="Ig-like_dom"/>
</dbReference>
<dbReference type="PROSITE" id="PS50835">
    <property type="entry name" value="IG_LIKE"/>
    <property type="match status" value="1"/>
</dbReference>
<dbReference type="SMART" id="SM00409">
    <property type="entry name" value="IG"/>
    <property type="match status" value="1"/>
</dbReference>
<keyword evidence="5 9" id="KW-0472">Membrane</keyword>
<evidence type="ECO:0000313" key="12">
    <source>
        <dbReference type="EMBL" id="KAF6737204.1"/>
    </source>
</evidence>
<evidence type="ECO:0000256" key="9">
    <source>
        <dbReference type="SAM" id="Phobius"/>
    </source>
</evidence>
<sequence>MLLLLCLTLLTAAQGSASKVSGSGSTEVQFGGEAHFECTVDPAKGVRQVTWQRSFKDESIENLATFSSRFGQEVNAAYQGKVEFTRAALNSTSIRLRSVSWEDESCYICLFNMYPDGSKRKHTCLTVTGVSSVNTSTALLQKEEEELHAFSCSATGKPAPSIHWELPPDAAVDNQTETTTSRNSDGTFTSSRSVTLRAPPVWSGMVDCVLNQGTSGERRRRIRSGNLEEITKESSGSVSRSHLVVIATASCLALCLGAVAAAAALRCKSRSKMATPMAEEV</sequence>
<dbReference type="GO" id="GO:0016020">
    <property type="term" value="C:membrane"/>
    <property type="evidence" value="ECO:0007669"/>
    <property type="project" value="UniProtKB-SubCell"/>
</dbReference>
<evidence type="ECO:0000256" key="4">
    <source>
        <dbReference type="ARBA" id="ARBA00022989"/>
    </source>
</evidence>
<evidence type="ECO:0000256" key="10">
    <source>
        <dbReference type="SAM" id="SignalP"/>
    </source>
</evidence>
<dbReference type="GO" id="GO:0150079">
    <property type="term" value="P:negative regulation of neuroinflammatory response"/>
    <property type="evidence" value="ECO:0007669"/>
    <property type="project" value="TreeGrafter"/>
</dbReference>
<evidence type="ECO:0000256" key="7">
    <source>
        <dbReference type="ARBA" id="ARBA00023180"/>
    </source>
</evidence>
<keyword evidence="3 10" id="KW-0732">Signal</keyword>
<dbReference type="AlphaFoldDB" id="A0A834FN11"/>
<organism evidence="12 13">
    <name type="scientific">Oryzias melastigma</name>
    <name type="common">Marine medaka</name>
    <dbReference type="NCBI Taxonomy" id="30732"/>
    <lineage>
        <taxon>Eukaryota</taxon>
        <taxon>Metazoa</taxon>
        <taxon>Chordata</taxon>
        <taxon>Craniata</taxon>
        <taxon>Vertebrata</taxon>
        <taxon>Euteleostomi</taxon>
        <taxon>Actinopterygii</taxon>
        <taxon>Neopterygii</taxon>
        <taxon>Teleostei</taxon>
        <taxon>Neoteleostei</taxon>
        <taxon>Acanthomorphata</taxon>
        <taxon>Ovalentaria</taxon>
        <taxon>Atherinomorphae</taxon>
        <taxon>Beloniformes</taxon>
        <taxon>Adrianichthyidae</taxon>
        <taxon>Oryziinae</taxon>
        <taxon>Oryzias</taxon>
    </lineage>
</organism>
<dbReference type="GO" id="GO:0043025">
    <property type="term" value="C:neuronal cell body"/>
    <property type="evidence" value="ECO:0007669"/>
    <property type="project" value="TreeGrafter"/>
</dbReference>
<accession>A0A834FN11</accession>
<dbReference type="SMART" id="SM00406">
    <property type="entry name" value="IGv"/>
    <property type="match status" value="1"/>
</dbReference>
<evidence type="ECO:0000256" key="1">
    <source>
        <dbReference type="ARBA" id="ARBA00004167"/>
    </source>
</evidence>
<evidence type="ECO:0000256" key="3">
    <source>
        <dbReference type="ARBA" id="ARBA00022729"/>
    </source>
</evidence>
<keyword evidence="8" id="KW-0393">Immunoglobulin domain</keyword>
<comment type="caution">
    <text evidence="12">The sequence shown here is derived from an EMBL/GenBank/DDBJ whole genome shotgun (WGS) entry which is preliminary data.</text>
</comment>
<dbReference type="GO" id="GO:0030424">
    <property type="term" value="C:axon"/>
    <property type="evidence" value="ECO:0007669"/>
    <property type="project" value="TreeGrafter"/>
</dbReference>
<dbReference type="GO" id="GO:0009986">
    <property type="term" value="C:cell surface"/>
    <property type="evidence" value="ECO:0007669"/>
    <property type="project" value="TreeGrafter"/>
</dbReference>
<protein>
    <submittedName>
        <fullName evidence="12">OX-2 membrane glycoprotein</fullName>
    </submittedName>
</protein>
<dbReference type="InterPro" id="IPR036179">
    <property type="entry name" value="Ig-like_dom_sf"/>
</dbReference>
<dbReference type="InterPro" id="IPR013162">
    <property type="entry name" value="CD80_C2-set"/>
</dbReference>
<keyword evidence="7" id="KW-0325">Glycoprotein</keyword>
<dbReference type="Gene3D" id="2.60.40.10">
    <property type="entry name" value="Immunoglobulins"/>
    <property type="match status" value="2"/>
</dbReference>
<feature type="chain" id="PRO_5033066275" evidence="10">
    <location>
        <begin position="18"/>
        <end position="281"/>
    </location>
</feature>
<feature type="signal peptide" evidence="10">
    <location>
        <begin position="1"/>
        <end position="17"/>
    </location>
</feature>
<gene>
    <name evidence="12" type="ORF">FQA47_022129</name>
</gene>
<dbReference type="InterPro" id="IPR047164">
    <property type="entry name" value="OX2G-like"/>
</dbReference>
<dbReference type="PANTHER" id="PTHR46841">
    <property type="entry name" value="OX-2 MEMBRANE GLYCOPROTEIN"/>
    <property type="match status" value="1"/>
</dbReference>
<dbReference type="EMBL" id="WKFB01000068">
    <property type="protein sequence ID" value="KAF6737204.1"/>
    <property type="molecule type" value="Genomic_DNA"/>
</dbReference>
<dbReference type="Proteomes" id="UP000646548">
    <property type="component" value="Unassembled WGS sequence"/>
</dbReference>
<dbReference type="InterPro" id="IPR003599">
    <property type="entry name" value="Ig_sub"/>
</dbReference>
<dbReference type="GO" id="GO:0034113">
    <property type="term" value="P:heterotypic cell-cell adhesion"/>
    <property type="evidence" value="ECO:0007669"/>
    <property type="project" value="TreeGrafter"/>
</dbReference>
<evidence type="ECO:0000256" key="5">
    <source>
        <dbReference type="ARBA" id="ARBA00023136"/>
    </source>
</evidence>
<keyword evidence="4 9" id="KW-1133">Transmembrane helix</keyword>
<dbReference type="GO" id="GO:0098632">
    <property type="term" value="F:cell-cell adhesion mediator activity"/>
    <property type="evidence" value="ECO:0007669"/>
    <property type="project" value="InterPro"/>
</dbReference>